<dbReference type="GO" id="GO:0045954">
    <property type="term" value="P:positive regulation of natural killer cell mediated cytotoxicity"/>
    <property type="evidence" value="ECO:0007669"/>
    <property type="project" value="TreeGrafter"/>
</dbReference>
<dbReference type="PANTHER" id="PTHR22800:SF242">
    <property type="entry name" value="NKG2-A_NKG2-B TYPE II INTEGRAL MEMBRANE PROTEIN"/>
    <property type="match status" value="1"/>
</dbReference>
<feature type="transmembrane region" description="Helical" evidence="1">
    <location>
        <begin position="71"/>
        <end position="92"/>
    </location>
</feature>
<proteinExistence type="predicted"/>
<dbReference type="Proteomes" id="UP000189704">
    <property type="component" value="Unplaced"/>
</dbReference>
<dbReference type="OrthoDB" id="10059571at2759"/>
<organism evidence="2 3">
    <name type="scientific">Carlito syrichta</name>
    <name type="common">Philippine tarsier</name>
    <name type="synonym">Tarsius syrichta</name>
    <dbReference type="NCBI Taxonomy" id="1868482"/>
    <lineage>
        <taxon>Eukaryota</taxon>
        <taxon>Metazoa</taxon>
        <taxon>Chordata</taxon>
        <taxon>Craniata</taxon>
        <taxon>Vertebrata</taxon>
        <taxon>Euteleostomi</taxon>
        <taxon>Mammalia</taxon>
        <taxon>Eutheria</taxon>
        <taxon>Euarchontoglires</taxon>
        <taxon>Primates</taxon>
        <taxon>Haplorrhini</taxon>
        <taxon>Tarsiiformes</taxon>
        <taxon>Tarsiidae</taxon>
        <taxon>Carlito</taxon>
    </lineage>
</organism>
<name>A0A3Q0EC31_CARSF</name>
<dbReference type="KEGG" id="csyr:103271480"/>
<evidence type="ECO:0000256" key="1">
    <source>
        <dbReference type="SAM" id="Phobius"/>
    </source>
</evidence>
<dbReference type="InterPro" id="IPR050919">
    <property type="entry name" value="NKG2/CD94_NK_receptors"/>
</dbReference>
<dbReference type="GeneID" id="103271480"/>
<keyword evidence="1" id="KW-0812">Transmembrane</keyword>
<reference evidence="3" key="1">
    <citation type="submission" date="2025-08" db="UniProtKB">
        <authorList>
            <consortium name="RefSeq"/>
        </authorList>
    </citation>
    <scope>IDENTIFICATION</scope>
</reference>
<keyword evidence="2" id="KW-1185">Reference proteome</keyword>
<evidence type="ECO:0000313" key="2">
    <source>
        <dbReference type="Proteomes" id="UP000189704"/>
    </source>
</evidence>
<dbReference type="GO" id="GO:0001915">
    <property type="term" value="P:negative regulation of T cell mediated cytotoxicity"/>
    <property type="evidence" value="ECO:0007669"/>
    <property type="project" value="TreeGrafter"/>
</dbReference>
<dbReference type="RefSeq" id="XP_021573679.1">
    <property type="nucleotide sequence ID" value="XM_021718004.1"/>
</dbReference>
<keyword evidence="1" id="KW-1133">Transmembrane helix</keyword>
<dbReference type="PANTHER" id="PTHR22800">
    <property type="entry name" value="C-TYPE LECTIN PROTEINS"/>
    <property type="match status" value="1"/>
</dbReference>
<dbReference type="GO" id="GO:0002223">
    <property type="term" value="P:stimulatory C-type lectin receptor signaling pathway"/>
    <property type="evidence" value="ECO:0007669"/>
    <property type="project" value="TreeGrafter"/>
</dbReference>
<keyword evidence="1" id="KW-0472">Membrane</keyword>
<evidence type="ECO:0000313" key="3">
    <source>
        <dbReference type="RefSeq" id="XP_021573679.1"/>
    </source>
</evidence>
<accession>A0A3Q0EC31</accession>
<gene>
    <name evidence="3" type="primary">LOC103271480</name>
</gene>
<dbReference type="GO" id="GO:0045953">
    <property type="term" value="P:negative regulation of natural killer cell mediated cytotoxicity"/>
    <property type="evidence" value="ECO:0007669"/>
    <property type="project" value="TreeGrafter"/>
</dbReference>
<protein>
    <submittedName>
        <fullName evidence="3">NKG2-A/NKG2-B type II integral membrane protein-like</fullName>
    </submittedName>
</protein>
<sequence length="114" mass="12722">MDNQGVIYSEMNFSQNLKSQERKSKENKSTILVTEQEIIYADLNLQTASQDIQDNEKTTQVKDLSLPPEKLISGILGIICFALIVTMVTRVISISIATQKQINSFQNASNQKGT</sequence>
<dbReference type="AlphaFoldDB" id="A0A3Q0EC31"/>